<accession>A0AAJ1SV12</accession>
<evidence type="ECO:0000313" key="2">
    <source>
        <dbReference type="EMBL" id="MDQ0146784.1"/>
    </source>
</evidence>
<feature type="region of interest" description="Disordered" evidence="1">
    <location>
        <begin position="150"/>
        <end position="193"/>
    </location>
</feature>
<comment type="caution">
    <text evidence="2">The sequence shown here is derived from an EMBL/GenBank/DDBJ whole genome shotgun (WGS) entry which is preliminary data.</text>
</comment>
<sequence>MTLSSTPATADTGPDSSSPLGAHTSSVSSLGQDLAATVSPVPAGSADGPAASPGLLQPVVTPVSGLTDNLIAAVPVVDQVVPAGTVSGVSAPLVEVADTVAAGVARELTAPAAEALPVLEPALQPVSDLLNGAVSLPAPPLDDVQVDVPGVLAPAPAGDQPSAVEEAPDATDTATESGQAVEAPSTASDAGTLANTAFPHAGVFETLGSIAEQPLAVDPLPVPAQAPAAPAPGTGSSGSSGGTSAAAAWLNPIYFDFEGAGAVRAERSPGHIPSPVSFDPGSSPD</sequence>
<feature type="compositionally biased region" description="Low complexity" evidence="1">
    <location>
        <begin position="39"/>
        <end position="54"/>
    </location>
</feature>
<proteinExistence type="predicted"/>
<dbReference type="AlphaFoldDB" id="A0AAJ1SV12"/>
<organism evidence="2 3">
    <name type="scientific">Pseudarthrobacter niigatensis</name>
    <dbReference type="NCBI Taxonomy" id="369935"/>
    <lineage>
        <taxon>Bacteria</taxon>
        <taxon>Bacillati</taxon>
        <taxon>Actinomycetota</taxon>
        <taxon>Actinomycetes</taxon>
        <taxon>Micrococcales</taxon>
        <taxon>Micrococcaceae</taxon>
        <taxon>Pseudarthrobacter</taxon>
    </lineage>
</organism>
<evidence type="ECO:0000313" key="3">
    <source>
        <dbReference type="Proteomes" id="UP001239267"/>
    </source>
</evidence>
<feature type="compositionally biased region" description="Low complexity" evidence="1">
    <location>
        <begin position="221"/>
        <end position="234"/>
    </location>
</feature>
<evidence type="ECO:0000256" key="1">
    <source>
        <dbReference type="SAM" id="MobiDB-lite"/>
    </source>
</evidence>
<feature type="compositionally biased region" description="Polar residues" evidence="1">
    <location>
        <begin position="1"/>
        <end position="31"/>
    </location>
</feature>
<feature type="region of interest" description="Disordered" evidence="1">
    <location>
        <begin position="1"/>
        <end position="58"/>
    </location>
</feature>
<dbReference type="Proteomes" id="UP001239267">
    <property type="component" value="Unassembled WGS sequence"/>
</dbReference>
<dbReference type="EMBL" id="JAUSTB010000008">
    <property type="protein sequence ID" value="MDQ0146784.1"/>
    <property type="molecule type" value="Genomic_DNA"/>
</dbReference>
<protein>
    <submittedName>
        <fullName evidence="2">Uncharacterized protein</fullName>
    </submittedName>
</protein>
<reference evidence="2 3" key="1">
    <citation type="submission" date="2023-07" db="EMBL/GenBank/DDBJ databases">
        <title>Sorghum-associated microbial communities from plants grown in Nebraska, USA.</title>
        <authorList>
            <person name="Schachtman D."/>
        </authorList>
    </citation>
    <scope>NUCLEOTIDE SEQUENCE [LARGE SCALE GENOMIC DNA]</scope>
    <source>
        <strain evidence="2 3">DS1001</strain>
    </source>
</reference>
<dbReference type="RefSeq" id="WP_307360630.1">
    <property type="nucleotide sequence ID" value="NZ_JAUSTB010000008.1"/>
</dbReference>
<feature type="region of interest" description="Disordered" evidence="1">
    <location>
        <begin position="265"/>
        <end position="285"/>
    </location>
</feature>
<gene>
    <name evidence="2" type="ORF">J2T23_002686</name>
</gene>
<feature type="region of interest" description="Disordered" evidence="1">
    <location>
        <begin position="221"/>
        <end position="243"/>
    </location>
</feature>
<name>A0AAJ1SV12_9MICC</name>
<keyword evidence="3" id="KW-1185">Reference proteome</keyword>